<dbReference type="Pfam" id="PF04082">
    <property type="entry name" value="Fungal_trans"/>
    <property type="match status" value="1"/>
</dbReference>
<dbReference type="AlphaFoldDB" id="A0A1V6Q3K1"/>
<dbReference type="EMBL" id="MDYN01000015">
    <property type="protein sequence ID" value="OQD83804.1"/>
    <property type="molecule type" value="Genomic_DNA"/>
</dbReference>
<evidence type="ECO:0000313" key="4">
    <source>
        <dbReference type="EMBL" id="OQD83804.1"/>
    </source>
</evidence>
<keyword evidence="1" id="KW-0539">Nucleus</keyword>
<dbReference type="CDD" id="cd12148">
    <property type="entry name" value="fungal_TF_MHR"/>
    <property type="match status" value="1"/>
</dbReference>
<sequence length="625" mass="71870">MDKSFRPLAPHPGPSQNPEAKACSKRGKECVFDETTDNRRRLIVKRKMESLEDDREMLLQLVSNLRESSNSEVIQLLNLIRSNAPLDEIKDYMDKRMHDEIEKTPELMDIANSMRDDSNHSRRKVLDARRLSDDPLWDVPASPWTSLTDDDGFVSHLISLFFTWFHPFLNFMDRDRFIKDMQSGDPDNTLYCSPFLVNAILADACAYSDYPEAFSRRNDLTSKGKHFYEEARRLYENEDGKVGLPTIQGLCILFSSSCLYGEDRRGWLYVGQLVYVTQDLFEEYDLGKESIYEPEVVNNVVWGLYNIMAANSLIFHKRTMFRAPKRPCKVHPDPGPGYQDLWSPYPSLVGAIPAHTGHMLKAYSDLSLTAFESSSWFFHGGNHLENMSFLESRDAAHELYARLKDWKTNLDDCMNEQNNKTPHCLSLHMYWNNIILCTYGLVQKKAYQEDLSPEDYQSVKENRLTAAREVGRLMSVHLSLWGSDRVPAANMQSCSIAENTLLEDLDNPESRKAFIDLCIVSKAAACRWPLGKAKLRALHVAAKELEVTLPSETESLFSDIESNWSPRETKDMSSKNPTFAIYLKSQNNNEAELDTFFEKWDALHIDDSGPEHSVRFNFSQYMPYP</sequence>
<dbReference type="PANTHER" id="PTHR47256">
    <property type="entry name" value="ZN(II)2CYS6 TRANSCRIPTION FACTOR (EUROFUNG)-RELATED"/>
    <property type="match status" value="1"/>
</dbReference>
<evidence type="ECO:0000259" key="3">
    <source>
        <dbReference type="Pfam" id="PF04082"/>
    </source>
</evidence>
<comment type="caution">
    <text evidence="4">The sequence shown here is derived from an EMBL/GenBank/DDBJ whole genome shotgun (WGS) entry which is preliminary data.</text>
</comment>
<dbReference type="STRING" id="416450.A0A1V6Q3K1"/>
<name>A0A1V6Q3K1_9EURO</name>
<dbReference type="InterPro" id="IPR007219">
    <property type="entry name" value="XnlR_reg_dom"/>
</dbReference>
<dbReference type="GO" id="GO:0008270">
    <property type="term" value="F:zinc ion binding"/>
    <property type="evidence" value="ECO:0007669"/>
    <property type="project" value="InterPro"/>
</dbReference>
<dbReference type="Proteomes" id="UP000191672">
    <property type="component" value="Unassembled WGS sequence"/>
</dbReference>
<reference evidence="5" key="1">
    <citation type="journal article" date="2017" name="Nat. Microbiol.">
        <title>Global analysis of biosynthetic gene clusters reveals vast potential of secondary metabolite production in Penicillium species.</title>
        <authorList>
            <person name="Nielsen J.C."/>
            <person name="Grijseels S."/>
            <person name="Prigent S."/>
            <person name="Ji B."/>
            <person name="Dainat J."/>
            <person name="Nielsen K.F."/>
            <person name="Frisvad J.C."/>
            <person name="Workman M."/>
            <person name="Nielsen J."/>
        </authorList>
    </citation>
    <scope>NUCLEOTIDE SEQUENCE [LARGE SCALE GENOMIC DNA]</scope>
    <source>
        <strain evidence="5">IBT 31811</strain>
    </source>
</reference>
<gene>
    <name evidence="4" type="ORF">PENANT_c015G06871</name>
</gene>
<dbReference type="PANTHER" id="PTHR47256:SF1">
    <property type="entry name" value="ZN(II)2CYS6 TRANSCRIPTION FACTOR (EUROFUNG)"/>
    <property type="match status" value="1"/>
</dbReference>
<dbReference type="InterPro" id="IPR053187">
    <property type="entry name" value="Notoamide_regulator"/>
</dbReference>
<keyword evidence="5" id="KW-1185">Reference proteome</keyword>
<dbReference type="GO" id="GO:0006351">
    <property type="term" value="P:DNA-templated transcription"/>
    <property type="evidence" value="ECO:0007669"/>
    <property type="project" value="InterPro"/>
</dbReference>
<dbReference type="GO" id="GO:0003677">
    <property type="term" value="F:DNA binding"/>
    <property type="evidence" value="ECO:0007669"/>
    <property type="project" value="InterPro"/>
</dbReference>
<protein>
    <recommendedName>
        <fullName evidence="3">Xylanolytic transcriptional activator regulatory domain-containing protein</fullName>
    </recommendedName>
</protein>
<evidence type="ECO:0000256" key="1">
    <source>
        <dbReference type="ARBA" id="ARBA00023242"/>
    </source>
</evidence>
<proteinExistence type="predicted"/>
<feature type="region of interest" description="Disordered" evidence="2">
    <location>
        <begin position="1"/>
        <end position="25"/>
    </location>
</feature>
<evidence type="ECO:0000313" key="5">
    <source>
        <dbReference type="Proteomes" id="UP000191672"/>
    </source>
</evidence>
<feature type="domain" description="Xylanolytic transcriptional activator regulatory" evidence="3">
    <location>
        <begin position="158"/>
        <end position="279"/>
    </location>
</feature>
<evidence type="ECO:0000256" key="2">
    <source>
        <dbReference type="SAM" id="MobiDB-lite"/>
    </source>
</evidence>
<accession>A0A1V6Q3K1</accession>
<organism evidence="4 5">
    <name type="scientific">Penicillium antarcticum</name>
    <dbReference type="NCBI Taxonomy" id="416450"/>
    <lineage>
        <taxon>Eukaryota</taxon>
        <taxon>Fungi</taxon>
        <taxon>Dikarya</taxon>
        <taxon>Ascomycota</taxon>
        <taxon>Pezizomycotina</taxon>
        <taxon>Eurotiomycetes</taxon>
        <taxon>Eurotiomycetidae</taxon>
        <taxon>Eurotiales</taxon>
        <taxon>Aspergillaceae</taxon>
        <taxon>Penicillium</taxon>
    </lineage>
</organism>